<evidence type="ECO:0000256" key="1">
    <source>
        <dbReference type="SAM" id="Phobius"/>
    </source>
</evidence>
<reference evidence="2" key="1">
    <citation type="submission" date="2013-04" db="EMBL/GenBank/DDBJ databases">
        <title>The Genome Sequence of Fonticula alba ATCC 38817.</title>
        <authorList>
            <consortium name="The Broad Institute Genomics Platform"/>
            <person name="Russ C."/>
            <person name="Cuomo C."/>
            <person name="Burger G."/>
            <person name="Gray M.W."/>
            <person name="Holland P.W.H."/>
            <person name="King N."/>
            <person name="Lang F.B.F."/>
            <person name="Roger A.J."/>
            <person name="Ruiz-Trillo I."/>
            <person name="Brown M."/>
            <person name="Walker B."/>
            <person name="Young S."/>
            <person name="Zeng Q."/>
            <person name="Gargeya S."/>
            <person name="Fitzgerald M."/>
            <person name="Haas B."/>
            <person name="Abouelleil A."/>
            <person name="Allen A.W."/>
            <person name="Alvarado L."/>
            <person name="Arachchi H.M."/>
            <person name="Berlin A.M."/>
            <person name="Chapman S.B."/>
            <person name="Gainer-Dewar J."/>
            <person name="Goldberg J."/>
            <person name="Griggs A."/>
            <person name="Gujja S."/>
            <person name="Hansen M."/>
            <person name="Howarth C."/>
            <person name="Imamovic A."/>
            <person name="Ireland A."/>
            <person name="Larimer J."/>
            <person name="McCowan C."/>
            <person name="Murphy C."/>
            <person name="Pearson M."/>
            <person name="Poon T.W."/>
            <person name="Priest M."/>
            <person name="Roberts A."/>
            <person name="Saif S."/>
            <person name="Shea T."/>
            <person name="Sisk P."/>
            <person name="Sykes S."/>
            <person name="Wortman J."/>
            <person name="Nusbaum C."/>
            <person name="Birren B."/>
        </authorList>
    </citation>
    <scope>NUCLEOTIDE SEQUENCE [LARGE SCALE GENOMIC DNA]</scope>
    <source>
        <strain evidence="2">ATCC 38817</strain>
    </source>
</reference>
<keyword evidence="1" id="KW-0472">Membrane</keyword>
<name>A0A058ZHB3_FONAL</name>
<keyword evidence="3" id="KW-1185">Reference proteome</keyword>
<evidence type="ECO:0000313" key="3">
    <source>
        <dbReference type="Proteomes" id="UP000030693"/>
    </source>
</evidence>
<sequence length="87" mass="9167">MTAANNASRKIANMDWVKTRQFATFAGSMFFGSFLVGSMFDASKKQEEEMAKIQGIMDQLDQEAAAAAAVAATSDSHVTPAAAATSD</sequence>
<dbReference type="GeneID" id="20525594"/>
<dbReference type="Proteomes" id="UP000030693">
    <property type="component" value="Unassembled WGS sequence"/>
</dbReference>
<keyword evidence="1" id="KW-1133">Transmembrane helix</keyword>
<keyword evidence="1" id="KW-0812">Transmembrane</keyword>
<gene>
    <name evidence="2" type="ORF">H696_00869</name>
</gene>
<accession>A0A058ZHB3</accession>
<dbReference type="EMBL" id="KB932201">
    <property type="protein sequence ID" value="KCV73328.1"/>
    <property type="molecule type" value="Genomic_DNA"/>
</dbReference>
<dbReference type="AlphaFoldDB" id="A0A058ZHB3"/>
<dbReference type="RefSeq" id="XP_009493029.1">
    <property type="nucleotide sequence ID" value="XM_009494754.1"/>
</dbReference>
<organism evidence="2">
    <name type="scientific">Fonticula alba</name>
    <name type="common">Slime mold</name>
    <dbReference type="NCBI Taxonomy" id="691883"/>
    <lineage>
        <taxon>Eukaryota</taxon>
        <taxon>Rotosphaerida</taxon>
        <taxon>Fonticulaceae</taxon>
        <taxon>Fonticula</taxon>
    </lineage>
</organism>
<protein>
    <submittedName>
        <fullName evidence="2">Uncharacterized protein</fullName>
    </submittedName>
</protein>
<feature type="transmembrane region" description="Helical" evidence="1">
    <location>
        <begin position="22"/>
        <end position="40"/>
    </location>
</feature>
<evidence type="ECO:0000313" key="2">
    <source>
        <dbReference type="EMBL" id="KCV73328.1"/>
    </source>
</evidence>
<proteinExistence type="predicted"/>